<accession>A0A9P7FPX4</accession>
<keyword evidence="2" id="KW-1185">Reference proteome</keyword>
<sequence length="149" mass="16635">MSNTNQSTYTPSTSPSPNIRATLAWVDAYNELDVNKLSALVDESLQFEVLPKSLGRPISNKEEYLTNFEKHIIPLFKRFHASSEGESVLGSVYKNEYVIFLHFVPPKEGGDGLPKISVVKEFTDSHTTLEFIKEEQARAAANAKKTVSD</sequence>
<proteinExistence type="predicted"/>
<dbReference type="AlphaFoldDB" id="A0A9P7FPX4"/>
<name>A0A9P7FPX4_9AGAR</name>
<protein>
    <recommendedName>
        <fullName evidence="3">SnoaL-like domain-containing protein</fullName>
    </recommendedName>
</protein>
<reference evidence="1" key="2">
    <citation type="submission" date="2021-10" db="EMBL/GenBank/DDBJ databases">
        <title>Phylogenomics reveals ancestral predisposition of the termite-cultivated fungus Termitomyces towards a domesticated lifestyle.</title>
        <authorList>
            <person name="Auxier B."/>
            <person name="Grum-Grzhimaylo A."/>
            <person name="Cardenas M.E."/>
            <person name="Lodge J.D."/>
            <person name="Laessoe T."/>
            <person name="Pedersen O."/>
            <person name="Smith M.E."/>
            <person name="Kuyper T.W."/>
            <person name="Franco-Molano E.A."/>
            <person name="Baroni T.J."/>
            <person name="Aanen D.K."/>
        </authorList>
    </citation>
    <scope>NUCLEOTIDE SEQUENCE</scope>
    <source>
        <strain evidence="1">D49</strain>
    </source>
</reference>
<comment type="caution">
    <text evidence="1">The sequence shown here is derived from an EMBL/GenBank/DDBJ whole genome shotgun (WGS) entry which is preliminary data.</text>
</comment>
<dbReference type="Proteomes" id="UP000717328">
    <property type="component" value="Unassembled WGS sequence"/>
</dbReference>
<evidence type="ECO:0008006" key="3">
    <source>
        <dbReference type="Google" id="ProtNLM"/>
    </source>
</evidence>
<evidence type="ECO:0000313" key="2">
    <source>
        <dbReference type="Proteomes" id="UP000717328"/>
    </source>
</evidence>
<organism evidence="1 2">
    <name type="scientific">Sphagnurus paluster</name>
    <dbReference type="NCBI Taxonomy" id="117069"/>
    <lineage>
        <taxon>Eukaryota</taxon>
        <taxon>Fungi</taxon>
        <taxon>Dikarya</taxon>
        <taxon>Basidiomycota</taxon>
        <taxon>Agaricomycotina</taxon>
        <taxon>Agaricomycetes</taxon>
        <taxon>Agaricomycetidae</taxon>
        <taxon>Agaricales</taxon>
        <taxon>Tricholomatineae</taxon>
        <taxon>Lyophyllaceae</taxon>
        <taxon>Sphagnurus</taxon>
    </lineage>
</organism>
<gene>
    <name evidence="1" type="ORF">H0H81_000612</name>
</gene>
<dbReference type="OrthoDB" id="3758478at2759"/>
<reference evidence="1" key="1">
    <citation type="submission" date="2021-02" db="EMBL/GenBank/DDBJ databases">
        <authorList>
            <person name="Nieuwenhuis M."/>
            <person name="Van De Peppel L.J.J."/>
        </authorList>
    </citation>
    <scope>NUCLEOTIDE SEQUENCE</scope>
    <source>
        <strain evidence="1">D49</strain>
    </source>
</reference>
<dbReference type="EMBL" id="JABCKI010006261">
    <property type="protein sequence ID" value="KAG5634819.1"/>
    <property type="molecule type" value="Genomic_DNA"/>
</dbReference>
<evidence type="ECO:0000313" key="1">
    <source>
        <dbReference type="EMBL" id="KAG5634819.1"/>
    </source>
</evidence>